<proteinExistence type="predicted"/>
<dbReference type="InterPro" id="IPR006860">
    <property type="entry name" value="FecR"/>
</dbReference>
<feature type="domain" description="FecR protein" evidence="2">
    <location>
        <begin position="53"/>
        <end position="140"/>
    </location>
</feature>
<dbReference type="PANTHER" id="PTHR38731">
    <property type="entry name" value="LIPL45-RELATED LIPOPROTEIN-RELATED"/>
    <property type="match status" value="1"/>
</dbReference>
<name>A0A515DH54_9BURK</name>
<feature type="signal peptide" evidence="1">
    <location>
        <begin position="1"/>
        <end position="16"/>
    </location>
</feature>
<dbReference type="KEGG" id="rhf:EUB48_08935"/>
<dbReference type="Pfam" id="PF04773">
    <property type="entry name" value="FecR"/>
    <property type="match status" value="1"/>
</dbReference>
<dbReference type="OrthoDB" id="369729at2"/>
<evidence type="ECO:0000313" key="3">
    <source>
        <dbReference type="EMBL" id="QDL39719.1"/>
    </source>
</evidence>
<evidence type="ECO:0000313" key="4">
    <source>
        <dbReference type="Proteomes" id="UP000316798"/>
    </source>
</evidence>
<keyword evidence="4" id="KW-1185">Reference proteome</keyword>
<keyword evidence="1" id="KW-0732">Signal</keyword>
<feature type="chain" id="PRO_5022083396" description="FecR protein domain-containing protein" evidence="1">
    <location>
        <begin position="17"/>
        <end position="144"/>
    </location>
</feature>
<sequence length="144" mass="15209">MFSACALTLLSGLAQAQQEPVGYVKTVTGDAWITTMGQRVKAELGTAVMIGSQIKTQPGASLGVTFKDNTVMSFGPDTEMNVDEYIYAPAQGRLGLVTEMVKGSLNYVSGLIAKLKPEAVAIKTPSGIIGVRGTQFLLQVEPAR</sequence>
<organism evidence="3 4">
    <name type="scientific">Rhodoferax sediminis</name>
    <dbReference type="NCBI Taxonomy" id="2509614"/>
    <lineage>
        <taxon>Bacteria</taxon>
        <taxon>Pseudomonadati</taxon>
        <taxon>Pseudomonadota</taxon>
        <taxon>Betaproteobacteria</taxon>
        <taxon>Burkholderiales</taxon>
        <taxon>Comamonadaceae</taxon>
        <taxon>Rhodoferax</taxon>
    </lineage>
</organism>
<evidence type="ECO:0000256" key="1">
    <source>
        <dbReference type="SAM" id="SignalP"/>
    </source>
</evidence>
<reference evidence="3 4" key="1">
    <citation type="submission" date="2019-01" db="EMBL/GenBank/DDBJ databases">
        <title>Genomic insights into a novel species Rhodoferax sp.</title>
        <authorList>
            <person name="Jin L."/>
        </authorList>
    </citation>
    <scope>NUCLEOTIDE SEQUENCE [LARGE SCALE GENOMIC DNA]</scope>
    <source>
        <strain evidence="3 4">CHu59-6-5</strain>
    </source>
</reference>
<protein>
    <recommendedName>
        <fullName evidence="2">FecR protein domain-containing protein</fullName>
    </recommendedName>
</protein>
<gene>
    <name evidence="3" type="ORF">EUB48_08935</name>
</gene>
<dbReference type="AlphaFoldDB" id="A0A515DH54"/>
<evidence type="ECO:0000259" key="2">
    <source>
        <dbReference type="Pfam" id="PF04773"/>
    </source>
</evidence>
<dbReference type="EMBL" id="CP035503">
    <property type="protein sequence ID" value="QDL39719.1"/>
    <property type="molecule type" value="Genomic_DNA"/>
</dbReference>
<accession>A0A515DH54</accession>
<dbReference type="Proteomes" id="UP000316798">
    <property type="component" value="Chromosome"/>
</dbReference>